<dbReference type="SUPFAM" id="SSF159127">
    <property type="entry name" value="HupF/HypC-like"/>
    <property type="match status" value="1"/>
</dbReference>
<dbReference type="Proteomes" id="UP000296079">
    <property type="component" value="Plasmid pHG1"/>
</dbReference>
<reference evidence="2 3" key="1">
    <citation type="submission" date="2019-04" db="EMBL/GenBank/DDBJ databases">
        <title>Long-read de novo sequencing of Cupriavidus necator H16.</title>
        <authorList>
            <person name="Little G.T."/>
            <person name="Ehsaan M."/>
            <person name="Arenas-Lopez C."/>
            <person name="Jawed K."/>
            <person name="Winzer K."/>
            <person name="Kovacs K."/>
            <person name="Malys N."/>
            <person name="Minton N.P."/>
        </authorList>
    </citation>
    <scope>NUCLEOTIDE SEQUENCE [LARGE SCALE GENOMIC DNA]</scope>
    <source>
        <strain evidence="2 3">H16</strain>
        <plasmid evidence="3">phg1</plasmid>
    </source>
</reference>
<organism evidence="2 3">
    <name type="scientific">Cupriavidus necator (strain ATCC 17699 / DSM 428 / KCTC 22496 / NCIMB 10442 / H16 / Stanier 337)</name>
    <name type="common">Ralstonia eutropha</name>
    <dbReference type="NCBI Taxonomy" id="381666"/>
    <lineage>
        <taxon>Bacteria</taxon>
        <taxon>Pseudomonadati</taxon>
        <taxon>Pseudomonadota</taxon>
        <taxon>Betaproteobacteria</taxon>
        <taxon>Burkholderiales</taxon>
        <taxon>Burkholderiaceae</taxon>
        <taxon>Cupriavidus</taxon>
    </lineage>
</organism>
<dbReference type="EMBL" id="CP039289">
    <property type="protein sequence ID" value="QCC05303.1"/>
    <property type="molecule type" value="Genomic_DNA"/>
</dbReference>
<dbReference type="PANTHER" id="PTHR35177:SF2">
    <property type="entry name" value="HYDROGENASE MATURATION FACTOR HYBG"/>
    <property type="match status" value="1"/>
</dbReference>
<dbReference type="KEGG" id="reh:PHG015"/>
<accession>A0AAF1D568</accession>
<dbReference type="PRINTS" id="PR00445">
    <property type="entry name" value="HUPFHYPC"/>
</dbReference>
<name>A0AAF1D568_CUPNH</name>
<proteinExistence type="inferred from homology"/>
<dbReference type="SMR" id="A0AAF1D568"/>
<dbReference type="GO" id="GO:0051604">
    <property type="term" value="P:protein maturation"/>
    <property type="evidence" value="ECO:0007669"/>
    <property type="project" value="TreeGrafter"/>
</dbReference>
<keyword evidence="2" id="KW-0614">Plasmid</keyword>
<dbReference type="PANTHER" id="PTHR35177">
    <property type="entry name" value="HYDROGENASE MATURATION FACTOR HYBG"/>
    <property type="match status" value="1"/>
</dbReference>
<dbReference type="NCBIfam" id="TIGR00074">
    <property type="entry name" value="hypC_hupF"/>
    <property type="match status" value="1"/>
</dbReference>
<dbReference type="RefSeq" id="WP_011153940.1">
    <property type="nucleotide sequence ID" value="NC_005241.1"/>
</dbReference>
<gene>
    <name evidence="2" type="ORF">E6A55_32265</name>
</gene>
<dbReference type="InterPro" id="IPR019812">
    <property type="entry name" value="Hydgase_assmbl_chp_CS"/>
</dbReference>
<dbReference type="GO" id="GO:1902670">
    <property type="term" value="F:carbon dioxide binding"/>
    <property type="evidence" value="ECO:0007669"/>
    <property type="project" value="TreeGrafter"/>
</dbReference>
<geneLocation type="plasmid" evidence="3">
    <name>phg1</name>
</geneLocation>
<protein>
    <submittedName>
        <fullName evidence="2">HypC/HybG/HupF family hydrogenase formation chaperone</fullName>
    </submittedName>
</protein>
<comment type="similarity">
    <text evidence="1">Belongs to the HupF/HypC family.</text>
</comment>
<dbReference type="GO" id="GO:0005506">
    <property type="term" value="F:iron ion binding"/>
    <property type="evidence" value="ECO:0007669"/>
    <property type="project" value="TreeGrafter"/>
</dbReference>
<evidence type="ECO:0000256" key="1">
    <source>
        <dbReference type="ARBA" id="ARBA00006018"/>
    </source>
</evidence>
<dbReference type="InterPro" id="IPR001109">
    <property type="entry name" value="Hydrogenase_HupF/HypC"/>
</dbReference>
<evidence type="ECO:0000313" key="2">
    <source>
        <dbReference type="EMBL" id="QCC05303.1"/>
    </source>
</evidence>
<dbReference type="PROSITE" id="PS01097">
    <property type="entry name" value="HUPF_HYPC"/>
    <property type="match status" value="1"/>
</dbReference>
<sequence length="90" mass="9790">MCLAIPARLVELQADQQGVVDLSGVRKTISLALMADAVVGDYVIVHVGYAIGKIDPEEAERTLRLFAELERVQPPASEPMHGMNIHQEPA</sequence>
<dbReference type="AlphaFoldDB" id="A0AAF1D568"/>
<evidence type="ECO:0000313" key="3">
    <source>
        <dbReference type="Proteomes" id="UP000296079"/>
    </source>
</evidence>
<dbReference type="FunFam" id="2.30.30.140:FF:000022">
    <property type="entry name" value="Hydrogenase assembly chaperone HybG"/>
    <property type="match status" value="1"/>
</dbReference>
<dbReference type="Gene3D" id="2.30.30.140">
    <property type="match status" value="1"/>
</dbReference>
<dbReference type="Pfam" id="PF01455">
    <property type="entry name" value="HupF_HypC"/>
    <property type="match status" value="1"/>
</dbReference>